<evidence type="ECO:0000256" key="1">
    <source>
        <dbReference type="SAM" id="MobiDB-lite"/>
    </source>
</evidence>
<dbReference type="GO" id="GO:0016491">
    <property type="term" value="F:oxidoreductase activity"/>
    <property type="evidence" value="ECO:0007669"/>
    <property type="project" value="InterPro"/>
</dbReference>
<keyword evidence="4" id="KW-1185">Reference proteome</keyword>
<feature type="region of interest" description="Disordered" evidence="1">
    <location>
        <begin position="316"/>
        <end position="357"/>
    </location>
</feature>
<gene>
    <name evidence="3" type="ORF">FPCIR_11129</name>
</gene>
<sequence length="357" mass="40679">MSRLPYLDYVRRRTRTNPCVGPLAECLVEPRRQKSKTYLMESSSSSNLRHKFMEISEDNISQVIRKDIFISSRILLVEDIGPDLICLLGEALQIDPLFFANHVTTDFQDIEKAPLPPSLAMLPYLGSSANPKDIAYASKSDANIPRNIRRLPVLSGKTLGLSRCCCSIFVKEVNDVQLCLVLVDPPINHVIGRRKYGLKTAYPASRLHGGIEDFIVSELHVDVSSQTDERVWDSSSLLGCLIHHFEANPSQLNLNSPTILSMAYYAVRIILREWNLYIHAISRYFKCYEYSMNDIAHRLHNDDIIDLQRWRRRSKQRSGGKEMEADHKRHSLHAATAGNLQFWTQDARSEKPSARSA</sequence>
<dbReference type="InterPro" id="IPR002227">
    <property type="entry name" value="Tyrosinase_Cu-bd"/>
</dbReference>
<dbReference type="Proteomes" id="UP000546213">
    <property type="component" value="Unassembled WGS sequence"/>
</dbReference>
<evidence type="ECO:0000313" key="4">
    <source>
        <dbReference type="Proteomes" id="UP000546213"/>
    </source>
</evidence>
<dbReference type="EMBL" id="JAAOAS010000334">
    <property type="protein sequence ID" value="KAF5579366.1"/>
    <property type="molecule type" value="Genomic_DNA"/>
</dbReference>
<evidence type="ECO:0000259" key="2">
    <source>
        <dbReference type="PROSITE" id="PS00498"/>
    </source>
</evidence>
<comment type="caution">
    <text evidence="3">The sequence shown here is derived from an EMBL/GenBank/DDBJ whole genome shotgun (WGS) entry which is preliminary data.</text>
</comment>
<accession>A0A8H5NU61</accession>
<feature type="compositionally biased region" description="Basic and acidic residues" evidence="1">
    <location>
        <begin position="347"/>
        <end position="357"/>
    </location>
</feature>
<proteinExistence type="predicted"/>
<dbReference type="OrthoDB" id="5428055at2759"/>
<name>A0A8H5NU61_9HYPO</name>
<protein>
    <submittedName>
        <fullName evidence="3">Zinc transport</fullName>
    </submittedName>
</protein>
<dbReference type="AlphaFoldDB" id="A0A8H5NU61"/>
<feature type="domain" description="Tyrosinase copper-binding" evidence="2">
    <location>
        <begin position="95"/>
        <end position="106"/>
    </location>
</feature>
<organism evidence="3 4">
    <name type="scientific">Fusarium pseudocircinatum</name>
    <dbReference type="NCBI Taxonomy" id="56676"/>
    <lineage>
        <taxon>Eukaryota</taxon>
        <taxon>Fungi</taxon>
        <taxon>Dikarya</taxon>
        <taxon>Ascomycota</taxon>
        <taxon>Pezizomycotina</taxon>
        <taxon>Sordariomycetes</taxon>
        <taxon>Hypocreomycetidae</taxon>
        <taxon>Hypocreales</taxon>
        <taxon>Nectriaceae</taxon>
        <taxon>Fusarium</taxon>
        <taxon>Fusarium fujikuroi species complex</taxon>
    </lineage>
</organism>
<dbReference type="PROSITE" id="PS00498">
    <property type="entry name" value="TYROSINASE_2"/>
    <property type="match status" value="1"/>
</dbReference>
<evidence type="ECO:0000313" key="3">
    <source>
        <dbReference type="EMBL" id="KAF5579366.1"/>
    </source>
</evidence>
<reference evidence="3 4" key="1">
    <citation type="submission" date="2020-05" db="EMBL/GenBank/DDBJ databases">
        <title>Identification and distribution of gene clusters putatively required for synthesis of sphingolipid metabolism inhibitors in phylogenetically diverse species of the filamentous fungus Fusarium.</title>
        <authorList>
            <person name="Kim H.-S."/>
            <person name="Busman M."/>
            <person name="Brown D.W."/>
            <person name="Divon H."/>
            <person name="Uhlig S."/>
            <person name="Proctor R.H."/>
        </authorList>
    </citation>
    <scope>NUCLEOTIDE SEQUENCE [LARGE SCALE GENOMIC DNA]</scope>
    <source>
        <strain evidence="3 4">NRRL 36939</strain>
    </source>
</reference>